<dbReference type="AlphaFoldDB" id="A0A0R2NNA8"/>
<evidence type="ECO:0000256" key="1">
    <source>
        <dbReference type="SAM" id="Phobius"/>
    </source>
</evidence>
<feature type="transmembrane region" description="Helical" evidence="1">
    <location>
        <begin position="6"/>
        <end position="23"/>
    </location>
</feature>
<dbReference type="PATRIC" id="fig|480391.4.peg.279"/>
<keyword evidence="1" id="KW-1133">Transmembrane helix</keyword>
<proteinExistence type="predicted"/>
<dbReference type="RefSeq" id="WP_147165234.1">
    <property type="nucleotide sequence ID" value="NZ_BJZZ01000011.1"/>
</dbReference>
<evidence type="ECO:0000313" key="2">
    <source>
        <dbReference type="EMBL" id="KRO25331.1"/>
    </source>
</evidence>
<gene>
    <name evidence="2" type="ORF">IV88_GL000276</name>
</gene>
<keyword evidence="1" id="KW-0472">Membrane</keyword>
<protein>
    <submittedName>
        <fullName evidence="2">Uncharacterized protein</fullName>
    </submittedName>
</protein>
<reference evidence="2 3" key="1">
    <citation type="journal article" date="2015" name="Genome Announc.">
        <title>Expanding the biotechnology potential of lactobacilli through comparative genomics of 213 strains and associated genera.</title>
        <authorList>
            <person name="Sun Z."/>
            <person name="Harris H.M."/>
            <person name="McCann A."/>
            <person name="Guo C."/>
            <person name="Argimon S."/>
            <person name="Zhang W."/>
            <person name="Yang X."/>
            <person name="Jeffery I.B."/>
            <person name="Cooney J.C."/>
            <person name="Kagawa T.F."/>
            <person name="Liu W."/>
            <person name="Song Y."/>
            <person name="Salvetti E."/>
            <person name="Wrobel A."/>
            <person name="Rasinkangas P."/>
            <person name="Parkhill J."/>
            <person name="Rea M.C."/>
            <person name="O'Sullivan O."/>
            <person name="Ritari J."/>
            <person name="Douillard F.P."/>
            <person name="Paul Ross R."/>
            <person name="Yang R."/>
            <person name="Briner A.E."/>
            <person name="Felis G.E."/>
            <person name="de Vos W.M."/>
            <person name="Barrangou R."/>
            <person name="Klaenhammer T.R."/>
            <person name="Caufield P.W."/>
            <person name="Cui Y."/>
            <person name="Zhang H."/>
            <person name="O'Toole P.W."/>
        </authorList>
    </citation>
    <scope>NUCLEOTIDE SEQUENCE [LARGE SCALE GENOMIC DNA]</scope>
    <source>
        <strain evidence="2 3">DSM 23026</strain>
    </source>
</reference>
<accession>A0A0R2NNA8</accession>
<dbReference type="EMBL" id="JQCQ01000012">
    <property type="protein sequence ID" value="KRO25331.1"/>
    <property type="molecule type" value="Genomic_DNA"/>
</dbReference>
<dbReference type="OrthoDB" id="2249476at2"/>
<dbReference type="Proteomes" id="UP000051249">
    <property type="component" value="Unassembled WGS sequence"/>
</dbReference>
<feature type="transmembrane region" description="Helical" evidence="1">
    <location>
        <begin position="95"/>
        <end position="119"/>
    </location>
</feature>
<feature type="transmembrane region" description="Helical" evidence="1">
    <location>
        <begin position="35"/>
        <end position="53"/>
    </location>
</feature>
<evidence type="ECO:0000313" key="3">
    <source>
        <dbReference type="Proteomes" id="UP000051249"/>
    </source>
</evidence>
<organism evidence="2 3">
    <name type="scientific">Pediococcus argentinicus</name>
    <dbReference type="NCBI Taxonomy" id="480391"/>
    <lineage>
        <taxon>Bacteria</taxon>
        <taxon>Bacillati</taxon>
        <taxon>Bacillota</taxon>
        <taxon>Bacilli</taxon>
        <taxon>Lactobacillales</taxon>
        <taxon>Lactobacillaceae</taxon>
        <taxon>Pediococcus</taxon>
    </lineage>
</organism>
<name>A0A0R2NNA8_9LACO</name>
<sequence>MMARYIFRMILQTIFVGLLVYFFNADSNMVFHFQWGVFTIWLLISWISQFWLMKYDRIFPSFSFQGSEDTLKKADNPTVVTSGTQYRLGQDQINFGAAIVLYILSALLGPIILLVRIGLDSYLRSRDRK</sequence>
<comment type="caution">
    <text evidence="2">The sequence shown here is derived from an EMBL/GenBank/DDBJ whole genome shotgun (WGS) entry which is preliminary data.</text>
</comment>
<keyword evidence="1" id="KW-0812">Transmembrane</keyword>
<keyword evidence="3" id="KW-1185">Reference proteome</keyword>